<comment type="subcellular location">
    <subcellularLocation>
        <location evidence="1">Nucleus</location>
    </subcellularLocation>
</comment>
<dbReference type="PROSITE" id="PS50157">
    <property type="entry name" value="ZINC_FINGER_C2H2_2"/>
    <property type="match status" value="4"/>
</dbReference>
<organism evidence="12 13">
    <name type="scientific">Rhipicephalus microplus</name>
    <name type="common">Cattle tick</name>
    <name type="synonym">Boophilus microplus</name>
    <dbReference type="NCBI Taxonomy" id="6941"/>
    <lineage>
        <taxon>Eukaryota</taxon>
        <taxon>Metazoa</taxon>
        <taxon>Ecdysozoa</taxon>
        <taxon>Arthropoda</taxon>
        <taxon>Chelicerata</taxon>
        <taxon>Arachnida</taxon>
        <taxon>Acari</taxon>
        <taxon>Parasitiformes</taxon>
        <taxon>Ixodida</taxon>
        <taxon>Ixodoidea</taxon>
        <taxon>Ixodidae</taxon>
        <taxon>Rhipicephalinae</taxon>
        <taxon>Rhipicephalus</taxon>
        <taxon>Boophilus</taxon>
    </lineage>
</organism>
<dbReference type="PROSITE" id="PS00028">
    <property type="entry name" value="ZINC_FINGER_C2H2_1"/>
    <property type="match status" value="3"/>
</dbReference>
<evidence type="ECO:0000256" key="6">
    <source>
        <dbReference type="ARBA" id="ARBA00023125"/>
    </source>
</evidence>
<feature type="region of interest" description="Disordered" evidence="9">
    <location>
        <begin position="1"/>
        <end position="27"/>
    </location>
</feature>
<evidence type="ECO:0000256" key="1">
    <source>
        <dbReference type="ARBA" id="ARBA00004123"/>
    </source>
</evidence>
<dbReference type="GO" id="GO:0005634">
    <property type="term" value="C:nucleus"/>
    <property type="evidence" value="ECO:0007669"/>
    <property type="project" value="UniProtKB-SubCell"/>
</dbReference>
<comment type="caution">
    <text evidence="12">The sequence shown here is derived from an EMBL/GenBank/DDBJ whole genome shotgun (WGS) entry which is preliminary data.</text>
</comment>
<dbReference type="EMBL" id="JABSTU010000006">
    <property type="protein sequence ID" value="KAH8029173.1"/>
    <property type="molecule type" value="Genomic_DNA"/>
</dbReference>
<dbReference type="SMART" id="SM00355">
    <property type="entry name" value="ZnF_C2H2"/>
    <property type="match status" value="4"/>
</dbReference>
<dbReference type="InterPro" id="IPR050589">
    <property type="entry name" value="Ikaros_C2H2-ZF"/>
</dbReference>
<feature type="domain" description="C2H2-type" evidence="11">
    <location>
        <begin position="552"/>
        <end position="577"/>
    </location>
</feature>
<dbReference type="FunFam" id="3.30.160.60:FF:002343">
    <property type="entry name" value="Zinc finger protein 33A"/>
    <property type="match status" value="1"/>
</dbReference>
<dbReference type="SUPFAM" id="SSF57667">
    <property type="entry name" value="beta-beta-alpha zinc fingers"/>
    <property type="match status" value="2"/>
</dbReference>
<keyword evidence="10" id="KW-0472">Membrane</keyword>
<keyword evidence="10" id="KW-1133">Transmembrane helix</keyword>
<dbReference type="FunFam" id="3.30.160.60:FF:003017">
    <property type="entry name" value="Si:cabz01054396.2"/>
    <property type="match status" value="1"/>
</dbReference>
<dbReference type="GO" id="GO:0006357">
    <property type="term" value="P:regulation of transcription by RNA polymerase II"/>
    <property type="evidence" value="ECO:0007669"/>
    <property type="project" value="TreeGrafter"/>
</dbReference>
<feature type="domain" description="C2H2-type" evidence="11">
    <location>
        <begin position="468"/>
        <end position="495"/>
    </location>
</feature>
<evidence type="ECO:0000256" key="2">
    <source>
        <dbReference type="ARBA" id="ARBA00022723"/>
    </source>
</evidence>
<dbReference type="GO" id="GO:0003700">
    <property type="term" value="F:DNA-binding transcription factor activity"/>
    <property type="evidence" value="ECO:0007669"/>
    <property type="project" value="TreeGrafter"/>
</dbReference>
<keyword evidence="5" id="KW-0862">Zinc</keyword>
<keyword evidence="10" id="KW-0812">Transmembrane</keyword>
<name>A0A9J6E525_RHIMP</name>
<feature type="transmembrane region" description="Helical" evidence="10">
    <location>
        <begin position="127"/>
        <end position="152"/>
    </location>
</feature>
<feature type="transmembrane region" description="Helical" evidence="10">
    <location>
        <begin position="242"/>
        <end position="264"/>
    </location>
</feature>
<proteinExistence type="predicted"/>
<keyword evidence="4 8" id="KW-0863">Zinc-finger</keyword>
<reference evidence="12" key="1">
    <citation type="journal article" date="2020" name="Cell">
        <title>Large-Scale Comparative Analyses of Tick Genomes Elucidate Their Genetic Diversity and Vector Capacities.</title>
        <authorList>
            <consortium name="Tick Genome and Microbiome Consortium (TIGMIC)"/>
            <person name="Jia N."/>
            <person name="Wang J."/>
            <person name="Shi W."/>
            <person name="Du L."/>
            <person name="Sun Y."/>
            <person name="Zhan W."/>
            <person name="Jiang J.F."/>
            <person name="Wang Q."/>
            <person name="Zhang B."/>
            <person name="Ji P."/>
            <person name="Bell-Sakyi L."/>
            <person name="Cui X.M."/>
            <person name="Yuan T.T."/>
            <person name="Jiang B.G."/>
            <person name="Yang W.F."/>
            <person name="Lam T.T."/>
            <person name="Chang Q.C."/>
            <person name="Ding S.J."/>
            <person name="Wang X.J."/>
            <person name="Zhu J.G."/>
            <person name="Ruan X.D."/>
            <person name="Zhao L."/>
            <person name="Wei J.T."/>
            <person name="Ye R.Z."/>
            <person name="Que T.C."/>
            <person name="Du C.H."/>
            <person name="Zhou Y.H."/>
            <person name="Cheng J.X."/>
            <person name="Dai P.F."/>
            <person name="Guo W.B."/>
            <person name="Han X.H."/>
            <person name="Huang E.J."/>
            <person name="Li L.F."/>
            <person name="Wei W."/>
            <person name="Gao Y.C."/>
            <person name="Liu J.Z."/>
            <person name="Shao H.Z."/>
            <person name="Wang X."/>
            <person name="Wang C.C."/>
            <person name="Yang T.C."/>
            <person name="Huo Q.B."/>
            <person name="Li W."/>
            <person name="Chen H.Y."/>
            <person name="Chen S.E."/>
            <person name="Zhou L.G."/>
            <person name="Ni X.B."/>
            <person name="Tian J.H."/>
            <person name="Sheng Y."/>
            <person name="Liu T."/>
            <person name="Pan Y.S."/>
            <person name="Xia L.Y."/>
            <person name="Li J."/>
            <person name="Zhao F."/>
            <person name="Cao W.C."/>
        </authorList>
    </citation>
    <scope>NUCLEOTIDE SEQUENCE</scope>
    <source>
        <strain evidence="12">Rmic-2018</strain>
    </source>
</reference>
<evidence type="ECO:0000256" key="7">
    <source>
        <dbReference type="ARBA" id="ARBA00023242"/>
    </source>
</evidence>
<dbReference type="Gene3D" id="3.30.160.60">
    <property type="entry name" value="Classic Zinc Finger"/>
    <property type="match status" value="4"/>
</dbReference>
<keyword evidence="7" id="KW-0539">Nucleus</keyword>
<feature type="transmembrane region" description="Helical" evidence="10">
    <location>
        <begin position="172"/>
        <end position="188"/>
    </location>
</feature>
<sequence length="577" mass="64488">MDAAGAIANSDMRNAANENNPGSFRDDEQVPTLGIADAAIATVNESWQEMRKAPNAAIRDNTNERASVDDEEMRALALGAIANGNFLQGLEEEVDAEIQDGDVEASDDSDDDQDDVTELLCAELYRLLYEMCLILGSLVIAVSSAVAIYRVIYPNSFQYFLFVAWEGNSRSLWIPMLCASPLIVACFPRSAISIHSDACVTCVQSVVHKREIPPRSRLCHFLLLSGPRFGRRSSRPTRDTTLTFRVWHSQYCVAGSFFFFFFFFQKFPRSGTLFRVGLDSALYAVAPTAQDASMTQAQCPEVSAKVKLGQCAKSTGLSSKRGIHHSPTTLLEWPMPKTLACKIASKAVMMAALCETLSTCNILAASRHVSDWSPQECFSYQWIVVQSASDLWPDVPTHSQANEDDSTVIYSEFLFHFDNLCTAAASRRFCFFAPSFLSGVVLAGCTASGSLISPATTDMDKPRRRCRYHCNLCDYKSDKGCDLIRHMRVHTGERPFNCHLCPEGFSRKSTLKDHLCTHTGERPHKCHLCPQGFASQSTLKQHLRTHTGERPYKCPSCPQRFKFRTDRKRHMHQHELH</sequence>
<dbReference type="Pfam" id="PF00096">
    <property type="entry name" value="zf-C2H2"/>
    <property type="match status" value="2"/>
</dbReference>
<evidence type="ECO:0000313" key="12">
    <source>
        <dbReference type="EMBL" id="KAH8029173.1"/>
    </source>
</evidence>
<keyword evidence="2" id="KW-0479">Metal-binding</keyword>
<keyword evidence="13" id="KW-1185">Reference proteome</keyword>
<dbReference type="InterPro" id="IPR036236">
    <property type="entry name" value="Znf_C2H2_sf"/>
</dbReference>
<dbReference type="GO" id="GO:0008270">
    <property type="term" value="F:zinc ion binding"/>
    <property type="evidence" value="ECO:0007669"/>
    <property type="project" value="UniProtKB-KW"/>
</dbReference>
<evidence type="ECO:0000259" key="11">
    <source>
        <dbReference type="PROSITE" id="PS50157"/>
    </source>
</evidence>
<evidence type="ECO:0000256" key="8">
    <source>
        <dbReference type="PROSITE-ProRule" id="PRU00042"/>
    </source>
</evidence>
<evidence type="ECO:0000256" key="3">
    <source>
        <dbReference type="ARBA" id="ARBA00022737"/>
    </source>
</evidence>
<dbReference type="Proteomes" id="UP000821866">
    <property type="component" value="Chromosome 4"/>
</dbReference>
<dbReference type="PANTHER" id="PTHR24404:SF114">
    <property type="entry name" value="KLUMPFUSS, ISOFORM B-RELATED"/>
    <property type="match status" value="1"/>
</dbReference>
<feature type="domain" description="C2H2-type" evidence="11">
    <location>
        <begin position="496"/>
        <end position="523"/>
    </location>
</feature>
<accession>A0A9J6E525</accession>
<evidence type="ECO:0000256" key="9">
    <source>
        <dbReference type="SAM" id="MobiDB-lite"/>
    </source>
</evidence>
<keyword evidence="3" id="KW-0677">Repeat</keyword>
<evidence type="ECO:0000256" key="4">
    <source>
        <dbReference type="ARBA" id="ARBA00022771"/>
    </source>
</evidence>
<dbReference type="VEuPathDB" id="VectorBase:LOC119166797"/>
<dbReference type="GO" id="GO:0000978">
    <property type="term" value="F:RNA polymerase II cis-regulatory region sequence-specific DNA binding"/>
    <property type="evidence" value="ECO:0007669"/>
    <property type="project" value="TreeGrafter"/>
</dbReference>
<evidence type="ECO:0000256" key="5">
    <source>
        <dbReference type="ARBA" id="ARBA00022833"/>
    </source>
</evidence>
<dbReference type="AlphaFoldDB" id="A0A9J6E525"/>
<keyword evidence="6" id="KW-0238">DNA-binding</keyword>
<dbReference type="PANTHER" id="PTHR24404">
    <property type="entry name" value="ZINC FINGER PROTEIN"/>
    <property type="match status" value="1"/>
</dbReference>
<dbReference type="InterPro" id="IPR013087">
    <property type="entry name" value="Znf_C2H2_type"/>
</dbReference>
<reference evidence="12" key="2">
    <citation type="submission" date="2021-09" db="EMBL/GenBank/DDBJ databases">
        <authorList>
            <person name="Jia N."/>
            <person name="Wang J."/>
            <person name="Shi W."/>
            <person name="Du L."/>
            <person name="Sun Y."/>
            <person name="Zhan W."/>
            <person name="Jiang J."/>
            <person name="Wang Q."/>
            <person name="Zhang B."/>
            <person name="Ji P."/>
            <person name="Sakyi L.B."/>
            <person name="Cui X."/>
            <person name="Yuan T."/>
            <person name="Jiang B."/>
            <person name="Yang W."/>
            <person name="Lam T.T.-Y."/>
            <person name="Chang Q."/>
            <person name="Ding S."/>
            <person name="Wang X."/>
            <person name="Zhu J."/>
            <person name="Ruan X."/>
            <person name="Zhao L."/>
            <person name="Wei J."/>
            <person name="Que T."/>
            <person name="Du C."/>
            <person name="Cheng J."/>
            <person name="Dai P."/>
            <person name="Han X."/>
            <person name="Huang E."/>
            <person name="Gao Y."/>
            <person name="Liu J."/>
            <person name="Shao H."/>
            <person name="Ye R."/>
            <person name="Li L."/>
            <person name="Wei W."/>
            <person name="Wang X."/>
            <person name="Wang C."/>
            <person name="Huo Q."/>
            <person name="Li W."/>
            <person name="Guo W."/>
            <person name="Chen H."/>
            <person name="Chen S."/>
            <person name="Zhou L."/>
            <person name="Zhou L."/>
            <person name="Ni X."/>
            <person name="Tian J."/>
            <person name="Zhou Y."/>
            <person name="Sheng Y."/>
            <person name="Liu T."/>
            <person name="Pan Y."/>
            <person name="Xia L."/>
            <person name="Li J."/>
            <person name="Zhao F."/>
            <person name="Cao W."/>
        </authorList>
    </citation>
    <scope>NUCLEOTIDE SEQUENCE</scope>
    <source>
        <strain evidence="12">Rmic-2018</strain>
        <tissue evidence="12">Larvae</tissue>
    </source>
</reference>
<evidence type="ECO:0000256" key="10">
    <source>
        <dbReference type="SAM" id="Phobius"/>
    </source>
</evidence>
<evidence type="ECO:0000313" key="13">
    <source>
        <dbReference type="Proteomes" id="UP000821866"/>
    </source>
</evidence>
<gene>
    <name evidence="12" type="ORF">HPB51_023719</name>
</gene>
<feature type="domain" description="C2H2-type" evidence="11">
    <location>
        <begin position="524"/>
        <end position="551"/>
    </location>
</feature>
<protein>
    <recommendedName>
        <fullName evidence="11">C2H2-type domain-containing protein</fullName>
    </recommendedName>
</protein>